<protein>
    <submittedName>
        <fullName evidence="2">Uncharacterized protein</fullName>
    </submittedName>
</protein>
<keyword evidence="3" id="KW-1185">Reference proteome</keyword>
<organism evidence="2 3">
    <name type="scientific">Liparis tanakae</name>
    <name type="common">Tanaka's snailfish</name>
    <dbReference type="NCBI Taxonomy" id="230148"/>
    <lineage>
        <taxon>Eukaryota</taxon>
        <taxon>Metazoa</taxon>
        <taxon>Chordata</taxon>
        <taxon>Craniata</taxon>
        <taxon>Vertebrata</taxon>
        <taxon>Euteleostomi</taxon>
        <taxon>Actinopterygii</taxon>
        <taxon>Neopterygii</taxon>
        <taxon>Teleostei</taxon>
        <taxon>Neoteleostei</taxon>
        <taxon>Acanthomorphata</taxon>
        <taxon>Eupercaria</taxon>
        <taxon>Perciformes</taxon>
        <taxon>Cottioidei</taxon>
        <taxon>Cottales</taxon>
        <taxon>Liparidae</taxon>
        <taxon>Liparis</taxon>
    </lineage>
</organism>
<gene>
    <name evidence="2" type="ORF">EYF80_015257</name>
</gene>
<evidence type="ECO:0000313" key="3">
    <source>
        <dbReference type="Proteomes" id="UP000314294"/>
    </source>
</evidence>
<dbReference type="EMBL" id="SRLO01000113">
    <property type="protein sequence ID" value="TNN74477.1"/>
    <property type="molecule type" value="Genomic_DNA"/>
</dbReference>
<feature type="region of interest" description="Disordered" evidence="1">
    <location>
        <begin position="13"/>
        <end position="42"/>
    </location>
</feature>
<feature type="region of interest" description="Disordered" evidence="1">
    <location>
        <begin position="92"/>
        <end position="118"/>
    </location>
</feature>
<comment type="caution">
    <text evidence="2">The sequence shown here is derived from an EMBL/GenBank/DDBJ whole genome shotgun (WGS) entry which is preliminary data.</text>
</comment>
<reference evidence="2 3" key="1">
    <citation type="submission" date="2019-03" db="EMBL/GenBank/DDBJ databases">
        <title>First draft genome of Liparis tanakae, snailfish: a comprehensive survey of snailfish specific genes.</title>
        <authorList>
            <person name="Kim W."/>
            <person name="Song I."/>
            <person name="Jeong J.-H."/>
            <person name="Kim D."/>
            <person name="Kim S."/>
            <person name="Ryu S."/>
            <person name="Song J.Y."/>
            <person name="Lee S.K."/>
        </authorList>
    </citation>
    <scope>NUCLEOTIDE SEQUENCE [LARGE SCALE GENOMIC DNA]</scope>
    <source>
        <tissue evidence="2">Muscle</tissue>
    </source>
</reference>
<dbReference type="Proteomes" id="UP000314294">
    <property type="component" value="Unassembled WGS sequence"/>
</dbReference>
<evidence type="ECO:0000313" key="2">
    <source>
        <dbReference type="EMBL" id="TNN74477.1"/>
    </source>
</evidence>
<accession>A0A4Z2I912</accession>
<evidence type="ECO:0000256" key="1">
    <source>
        <dbReference type="SAM" id="MobiDB-lite"/>
    </source>
</evidence>
<feature type="compositionally biased region" description="Polar residues" evidence="1">
    <location>
        <begin position="103"/>
        <end position="118"/>
    </location>
</feature>
<dbReference type="AlphaFoldDB" id="A0A4Z2I912"/>
<name>A0A4Z2I912_9TELE</name>
<proteinExistence type="predicted"/>
<sequence>MWTGGIIFSTGWLAGAKPPPTGVGLQSDSSSTDLEKASLQNSGGGCPALCVRGGRGRTWVTWRSGEPLVGSVDRHSHDAEWLRGAECGGTEGVGGEGLGSSRPAATQNNTHSMTCNVM</sequence>